<gene>
    <name evidence="1" type="ORF">DSO57_1029806</name>
</gene>
<dbReference type="Proteomes" id="UP001165960">
    <property type="component" value="Unassembled WGS sequence"/>
</dbReference>
<organism evidence="1 2">
    <name type="scientific">Entomophthora muscae</name>
    <dbReference type="NCBI Taxonomy" id="34485"/>
    <lineage>
        <taxon>Eukaryota</taxon>
        <taxon>Fungi</taxon>
        <taxon>Fungi incertae sedis</taxon>
        <taxon>Zoopagomycota</taxon>
        <taxon>Entomophthoromycotina</taxon>
        <taxon>Entomophthoromycetes</taxon>
        <taxon>Entomophthorales</taxon>
        <taxon>Entomophthoraceae</taxon>
        <taxon>Entomophthora</taxon>
    </lineage>
</organism>
<name>A0ACC2TZ94_9FUNG</name>
<accession>A0ACC2TZ94</accession>
<protein>
    <submittedName>
        <fullName evidence="1">Uncharacterized protein</fullName>
    </submittedName>
</protein>
<dbReference type="EMBL" id="QTSX02001620">
    <property type="protein sequence ID" value="KAJ9079984.1"/>
    <property type="molecule type" value="Genomic_DNA"/>
</dbReference>
<keyword evidence="2" id="KW-1185">Reference proteome</keyword>
<reference evidence="1" key="1">
    <citation type="submission" date="2022-04" db="EMBL/GenBank/DDBJ databases">
        <title>Genome of the entomopathogenic fungus Entomophthora muscae.</title>
        <authorList>
            <person name="Elya C."/>
            <person name="Lovett B.R."/>
            <person name="Lee E."/>
            <person name="Macias A.M."/>
            <person name="Hajek A.E."/>
            <person name="De Bivort B.L."/>
            <person name="Kasson M.T."/>
            <person name="De Fine Licht H.H."/>
            <person name="Stajich J.E."/>
        </authorList>
    </citation>
    <scope>NUCLEOTIDE SEQUENCE</scope>
    <source>
        <strain evidence="1">Berkeley</strain>
    </source>
</reference>
<sequence>MFLRTHFSLFNFIVLNDRLFLVYTKDALAQISPFLYRCPCCQGKEKVGIFRAEKALNFLFIPVWKWSEGDSPFFKCSSCEWSGAELKLTLDQLIERDRKMCGGCGTEYEKEDFRFCPYCGCQRENMGAA</sequence>
<evidence type="ECO:0000313" key="1">
    <source>
        <dbReference type="EMBL" id="KAJ9079984.1"/>
    </source>
</evidence>
<comment type="caution">
    <text evidence="1">The sequence shown here is derived from an EMBL/GenBank/DDBJ whole genome shotgun (WGS) entry which is preliminary data.</text>
</comment>
<evidence type="ECO:0000313" key="2">
    <source>
        <dbReference type="Proteomes" id="UP001165960"/>
    </source>
</evidence>
<proteinExistence type="predicted"/>